<evidence type="ECO:0000256" key="4">
    <source>
        <dbReference type="SAM" id="MobiDB-lite"/>
    </source>
</evidence>
<feature type="region of interest" description="Disordered" evidence="4">
    <location>
        <begin position="466"/>
        <end position="486"/>
    </location>
</feature>
<name>A0AAV1XY61_LUPLU</name>
<keyword evidence="7" id="KW-1185">Reference proteome</keyword>
<keyword evidence="2" id="KW-0863">Zinc-finger</keyword>
<feature type="region of interest" description="Disordered" evidence="4">
    <location>
        <begin position="775"/>
        <end position="809"/>
    </location>
</feature>
<comment type="caution">
    <text evidence="6">The sequence shown here is derived from an EMBL/GenBank/DDBJ whole genome shotgun (WGS) entry which is preliminary data.</text>
</comment>
<feature type="compositionally biased region" description="Polar residues" evidence="4">
    <location>
        <begin position="1044"/>
        <end position="1061"/>
    </location>
</feature>
<keyword evidence="3" id="KW-0862">Zinc</keyword>
<dbReference type="InterPro" id="IPR055300">
    <property type="entry name" value="CWZF3/5/7"/>
</dbReference>
<feature type="region of interest" description="Disordered" evidence="4">
    <location>
        <begin position="1084"/>
        <end position="1145"/>
    </location>
</feature>
<dbReference type="InterPro" id="IPR056406">
    <property type="entry name" value="THD_CWZF3/5/7"/>
</dbReference>
<feature type="compositionally biased region" description="Polar residues" evidence="4">
    <location>
        <begin position="1126"/>
        <end position="1135"/>
    </location>
</feature>
<feature type="compositionally biased region" description="Polar residues" evidence="4">
    <location>
        <begin position="775"/>
        <end position="785"/>
    </location>
</feature>
<evidence type="ECO:0000256" key="1">
    <source>
        <dbReference type="ARBA" id="ARBA00022723"/>
    </source>
</evidence>
<protein>
    <recommendedName>
        <fullName evidence="5">CW-type domain-containing protein</fullName>
    </recommendedName>
</protein>
<dbReference type="PANTHER" id="PTHR46524">
    <property type="entry name" value="CW-TYPE ZINC FINGER"/>
    <property type="match status" value="1"/>
</dbReference>
<feature type="domain" description="CW-type" evidence="5">
    <location>
        <begin position="629"/>
        <end position="682"/>
    </location>
</feature>
<feature type="region of interest" description="Disordered" evidence="4">
    <location>
        <begin position="989"/>
        <end position="1011"/>
    </location>
</feature>
<dbReference type="InterPro" id="IPR011124">
    <property type="entry name" value="Znf_CW"/>
</dbReference>
<feature type="compositionally biased region" description="Basic and acidic residues" evidence="4">
    <location>
        <begin position="466"/>
        <end position="485"/>
    </location>
</feature>
<feature type="compositionally biased region" description="Low complexity" evidence="4">
    <location>
        <begin position="1027"/>
        <end position="1043"/>
    </location>
</feature>
<proteinExistence type="predicted"/>
<evidence type="ECO:0000256" key="3">
    <source>
        <dbReference type="ARBA" id="ARBA00022833"/>
    </source>
</evidence>
<dbReference type="PANTHER" id="PTHR46524:SF12">
    <property type="entry name" value="CW-TYPE DOMAIN-CONTAINING PROTEIN"/>
    <property type="match status" value="1"/>
</dbReference>
<keyword evidence="1" id="KW-0479">Metal-binding</keyword>
<evidence type="ECO:0000313" key="6">
    <source>
        <dbReference type="EMBL" id="CAL0325813.1"/>
    </source>
</evidence>
<dbReference type="Pfam" id="PF07496">
    <property type="entry name" value="zf-CW"/>
    <property type="match status" value="1"/>
</dbReference>
<evidence type="ECO:0000259" key="5">
    <source>
        <dbReference type="PROSITE" id="PS51050"/>
    </source>
</evidence>
<dbReference type="PROSITE" id="PS51050">
    <property type="entry name" value="ZF_CW"/>
    <property type="match status" value="1"/>
</dbReference>
<accession>A0AAV1XY61</accession>
<feature type="region of interest" description="Disordered" evidence="4">
    <location>
        <begin position="938"/>
        <end position="964"/>
    </location>
</feature>
<dbReference type="GO" id="GO:0008270">
    <property type="term" value="F:zinc ion binding"/>
    <property type="evidence" value="ECO:0007669"/>
    <property type="project" value="UniProtKB-KW"/>
</dbReference>
<dbReference type="Proteomes" id="UP001497480">
    <property type="component" value="Unassembled WGS sequence"/>
</dbReference>
<evidence type="ECO:0000256" key="2">
    <source>
        <dbReference type="ARBA" id="ARBA00022771"/>
    </source>
</evidence>
<organism evidence="6 7">
    <name type="scientific">Lupinus luteus</name>
    <name type="common">European yellow lupine</name>
    <dbReference type="NCBI Taxonomy" id="3873"/>
    <lineage>
        <taxon>Eukaryota</taxon>
        <taxon>Viridiplantae</taxon>
        <taxon>Streptophyta</taxon>
        <taxon>Embryophyta</taxon>
        <taxon>Tracheophyta</taxon>
        <taxon>Spermatophyta</taxon>
        <taxon>Magnoliopsida</taxon>
        <taxon>eudicotyledons</taxon>
        <taxon>Gunneridae</taxon>
        <taxon>Pentapetalae</taxon>
        <taxon>rosids</taxon>
        <taxon>fabids</taxon>
        <taxon>Fabales</taxon>
        <taxon>Fabaceae</taxon>
        <taxon>Papilionoideae</taxon>
        <taxon>50 kb inversion clade</taxon>
        <taxon>genistoids sensu lato</taxon>
        <taxon>core genistoids</taxon>
        <taxon>Genisteae</taxon>
        <taxon>Lupinus</taxon>
    </lineage>
</organism>
<feature type="region of interest" description="Disordered" evidence="4">
    <location>
        <begin position="1025"/>
        <end position="1061"/>
    </location>
</feature>
<reference evidence="6 7" key="1">
    <citation type="submission" date="2024-03" db="EMBL/GenBank/DDBJ databases">
        <authorList>
            <person name="Martinez-Hernandez J."/>
        </authorList>
    </citation>
    <scope>NUCLEOTIDE SEQUENCE [LARGE SCALE GENOMIC DNA]</scope>
</reference>
<dbReference type="EMBL" id="CAXHTB010000018">
    <property type="protein sequence ID" value="CAL0325813.1"/>
    <property type="molecule type" value="Genomic_DNA"/>
</dbReference>
<sequence length="1441" mass="159624">MQHSNTEVEEGEACFFKHDENDYIDLDSLSYIDERIEHVLGHFQKDFEGGVSAEHLGAKFGGYGSFLPTYERSPSFRSHPKTPQKHYCSQKSTNLHTEVALHNSKAPSNVPPSRRLETDSRSTRAFHIKALSIDDSVKKDTGISSGGLMEKCTLKDDCANKSVNSTYQRTLKLRLKVKSDFLAKKKAAIYSGLGLDISPSSSLENSPEQSEGMLPVSQEIPEESPNDIFKVMTSFAIPGGVLISPLPDSLLHLIGKKVVGGNRPMSSCIGHQEHCSMATDESDSFVGDGHFLKKRKVRMAGQSEEQLELKRMSGNHSESDITLLMKKGLRNRTPDHMDFFPSDMKHTPLSSSFRDTGETAEVTGKTFELSKEVNKARVKYKTVSIKAVKGDSLESISGQDFDKIEKQNTGTTFMQKVLEHKLEISHNDNSTDLKNNNKYNAFMISEKAEHNAVKFEVDQHTLKRETDLKGKSKTDGKNKSKDDQSPVKCLSVAKKDIVVASNNAMVTDTKSPGFAITGKSNMHKTKSLKGNKVRDFDRDLLKGKKPEGKVNGIDLDDSPPGYKAVESSNLDNIEVQSVNAFKIKDKKFGNKIINQLIAGSCVKDASGTFPMTENEPAPEMVPAAAPEPEFIEEHWVGCDSCEKWRLIPMGLKPEHLPEKWSCSMLDWLPGMNRCNVSQDETTKAVHALYPMPMYEGQNKMQGHTTIPATGVSYDALQVGLNHKKSSSGVMPDQGKKKHGIKENAIKNDDMRQLLNTAKNNAQESGKNRNLTASYQQHADSNPMKKSSSKHLNRLNRDQMTGGDRDHIKLKGKVEATQYRSRIPKKSKAEDVCYADKEMNPGVDFKKVSLNSGNDLLMKSSRNYNEYYLSEDVQDKLVVPVKKGDQSQFSPNDVSFNVSNNSKKDGSIKKRNLKDWLECEKHNHTSSMQYDMQRGQEGLASGYRKEKKHSLLNTEAKSVPEGDDKLNIEGGVKHVFLSDSRDQMAVGTEWKSIDTAHQPRKKRKNVAPHQGLDCFDPLGKDLSTGQHSLAATSSSSNISENGFSKNSVRHFSSQTGKQTEPNQNNFASLVLNLNASHDTNMNSLSQKKQVQDLEEEKKANPVHSGSRDVKSKVPSSSESETRRATSVASRTATGSQKGDMPNRHPVPASGLAYVTKLVRTSADVSCKVGVNHSSGNFASDRQVTESSPITTNSSQTAFSILEEARKLKDTADQYKNSGFEFESNETYLKAALKFLHGASIVETCHSESNKHGEMSQMQIYATTAKLFESCANEYKKQQELAAAAVAYKCMEVVYMRMVYCKHSIVNRDLHELRSVLQVVSQGESPSSSVSDIDNLNNLVDVEKATLCTTTHIANNQVISAQSLPNIVRLLDFTKDINFAMEASRKCQSAFMAANVTMEETQNRDCIHIIRKVVDFSFQDVEELVNLVSNATKSLSCAGLGGA</sequence>
<dbReference type="Gene3D" id="3.30.40.100">
    <property type="match status" value="1"/>
</dbReference>
<gene>
    <name evidence="6" type="ORF">LLUT_LOCUS26873</name>
</gene>
<evidence type="ECO:0000313" key="7">
    <source>
        <dbReference type="Proteomes" id="UP001497480"/>
    </source>
</evidence>
<feature type="compositionally biased region" description="Basic and acidic residues" evidence="4">
    <location>
        <begin position="1088"/>
        <end position="1110"/>
    </location>
</feature>
<dbReference type="Pfam" id="PF24756">
    <property type="entry name" value="THD_CWZF3-5-7"/>
    <property type="match status" value="1"/>
</dbReference>